<name>A0A1E5R3E0_9ASCO</name>
<dbReference type="EMBL" id="LPNL01000009">
    <property type="protein sequence ID" value="OEJ81400.1"/>
    <property type="molecule type" value="Genomic_DNA"/>
</dbReference>
<dbReference type="AlphaFoldDB" id="A0A1E5R3E0"/>
<accession>A0A1E5R3E0</accession>
<keyword evidence="2" id="KW-1185">Reference proteome</keyword>
<proteinExistence type="predicted"/>
<organism evidence="1 2">
    <name type="scientific">Hanseniaspora opuntiae</name>
    <dbReference type="NCBI Taxonomy" id="211096"/>
    <lineage>
        <taxon>Eukaryota</taxon>
        <taxon>Fungi</taxon>
        <taxon>Dikarya</taxon>
        <taxon>Ascomycota</taxon>
        <taxon>Saccharomycotina</taxon>
        <taxon>Saccharomycetes</taxon>
        <taxon>Saccharomycodales</taxon>
        <taxon>Saccharomycodaceae</taxon>
        <taxon>Hanseniaspora</taxon>
    </lineage>
</organism>
<gene>
    <name evidence="1" type="ORF">AWRI3578_g4101</name>
</gene>
<evidence type="ECO:0000313" key="1">
    <source>
        <dbReference type="EMBL" id="OEJ81400.1"/>
    </source>
</evidence>
<sequence>MNQREKEYLFRHATKNLGYIALIAVCTAIAVKSTNRIRRENKFNNHGERTADDVKLGRGLDDDEAYLEYFKQQAKVNNTENKLSSAYINDLYAQQVLTRKDRHNYSYSIWEDFFGFGKK</sequence>
<dbReference type="OrthoDB" id="3970519at2759"/>
<reference evidence="2" key="1">
    <citation type="journal article" date="2016" name="Genome Announc.">
        <title>Genome sequences of three species of Hanseniaspora isolated from spontaneous wine fermentations.</title>
        <authorList>
            <person name="Sternes P.R."/>
            <person name="Lee D."/>
            <person name="Kutyna D.R."/>
            <person name="Borneman A.R."/>
        </authorList>
    </citation>
    <scope>NUCLEOTIDE SEQUENCE [LARGE SCALE GENOMIC DNA]</scope>
    <source>
        <strain evidence="2">AWRI3578</strain>
    </source>
</reference>
<protein>
    <submittedName>
        <fullName evidence="1">Uncharacterized protein</fullName>
    </submittedName>
</protein>
<evidence type="ECO:0000313" key="2">
    <source>
        <dbReference type="Proteomes" id="UP000095605"/>
    </source>
</evidence>
<comment type="caution">
    <text evidence="1">The sequence shown here is derived from an EMBL/GenBank/DDBJ whole genome shotgun (WGS) entry which is preliminary data.</text>
</comment>
<dbReference type="Proteomes" id="UP000095605">
    <property type="component" value="Unassembled WGS sequence"/>
</dbReference>